<evidence type="ECO:0000259" key="8">
    <source>
        <dbReference type="PROSITE" id="PS51935"/>
    </source>
</evidence>
<dbReference type="Pfam" id="PF00877">
    <property type="entry name" value="NLPC_P60"/>
    <property type="match status" value="1"/>
</dbReference>
<dbReference type="STRING" id="1522368.IN07_16865"/>
<dbReference type="GO" id="GO:0006508">
    <property type="term" value="P:proteolysis"/>
    <property type="evidence" value="ECO:0007669"/>
    <property type="project" value="UniProtKB-KW"/>
</dbReference>
<feature type="compositionally biased region" description="Basic and acidic residues" evidence="6">
    <location>
        <begin position="267"/>
        <end position="279"/>
    </location>
</feature>
<organism evidence="9 10">
    <name type="scientific">Modestobacter caceresii</name>
    <dbReference type="NCBI Taxonomy" id="1522368"/>
    <lineage>
        <taxon>Bacteria</taxon>
        <taxon>Bacillati</taxon>
        <taxon>Actinomycetota</taxon>
        <taxon>Actinomycetes</taxon>
        <taxon>Geodermatophilales</taxon>
        <taxon>Geodermatophilaceae</taxon>
        <taxon>Modestobacter</taxon>
    </lineage>
</organism>
<dbReference type="PANTHER" id="PTHR47053">
    <property type="entry name" value="MUREIN DD-ENDOPEPTIDASE MEPH-RELATED"/>
    <property type="match status" value="1"/>
</dbReference>
<keyword evidence="5" id="KW-0175">Coiled coil</keyword>
<evidence type="ECO:0000256" key="2">
    <source>
        <dbReference type="ARBA" id="ARBA00022670"/>
    </source>
</evidence>
<evidence type="ECO:0000256" key="7">
    <source>
        <dbReference type="SAM" id="SignalP"/>
    </source>
</evidence>
<evidence type="ECO:0000256" key="1">
    <source>
        <dbReference type="ARBA" id="ARBA00007074"/>
    </source>
</evidence>
<dbReference type="InterPro" id="IPR000064">
    <property type="entry name" value="NLP_P60_dom"/>
</dbReference>
<feature type="signal peptide" evidence="7">
    <location>
        <begin position="1"/>
        <end position="39"/>
    </location>
</feature>
<feature type="coiled-coil region" evidence="5">
    <location>
        <begin position="63"/>
        <end position="113"/>
    </location>
</feature>
<protein>
    <recommendedName>
        <fullName evidence="8">NlpC/P60 domain-containing protein</fullName>
    </recommendedName>
</protein>
<dbReference type="OrthoDB" id="3209655at2"/>
<keyword evidence="2" id="KW-0645">Protease</keyword>
<dbReference type="Gene3D" id="3.90.1720.10">
    <property type="entry name" value="endopeptidase domain like (from Nostoc punctiforme)"/>
    <property type="match status" value="1"/>
</dbReference>
<dbReference type="PANTHER" id="PTHR47053:SF1">
    <property type="entry name" value="MUREIN DD-ENDOPEPTIDASE MEPH-RELATED"/>
    <property type="match status" value="1"/>
</dbReference>
<comment type="caution">
    <text evidence="9">The sequence shown here is derived from an EMBL/GenBank/DDBJ whole genome shotgun (WGS) entry which is preliminary data.</text>
</comment>
<dbReference type="Proteomes" id="UP000029713">
    <property type="component" value="Unassembled WGS sequence"/>
</dbReference>
<comment type="similarity">
    <text evidence="1">Belongs to the peptidase C40 family.</text>
</comment>
<dbReference type="InterPro" id="IPR051202">
    <property type="entry name" value="Peptidase_C40"/>
</dbReference>
<feature type="chain" id="PRO_5001942148" description="NlpC/P60 domain-containing protein" evidence="7">
    <location>
        <begin position="40"/>
        <end position="439"/>
    </location>
</feature>
<name>A0A098Y4M5_9ACTN</name>
<dbReference type="AlphaFoldDB" id="A0A098Y4M5"/>
<evidence type="ECO:0000256" key="6">
    <source>
        <dbReference type="SAM" id="MobiDB-lite"/>
    </source>
</evidence>
<evidence type="ECO:0000313" key="10">
    <source>
        <dbReference type="Proteomes" id="UP000029713"/>
    </source>
</evidence>
<evidence type="ECO:0000256" key="4">
    <source>
        <dbReference type="ARBA" id="ARBA00022807"/>
    </source>
</evidence>
<keyword evidence="3" id="KW-0378">Hydrolase</keyword>
<feature type="region of interest" description="Disordered" evidence="6">
    <location>
        <begin position="258"/>
        <end position="304"/>
    </location>
</feature>
<evidence type="ECO:0000313" key="9">
    <source>
        <dbReference type="EMBL" id="KGH45380.1"/>
    </source>
</evidence>
<keyword evidence="7" id="KW-0732">Signal</keyword>
<evidence type="ECO:0000256" key="3">
    <source>
        <dbReference type="ARBA" id="ARBA00022801"/>
    </source>
</evidence>
<gene>
    <name evidence="9" type="ORF">IN07_16865</name>
</gene>
<proteinExistence type="inferred from homology"/>
<dbReference type="RefSeq" id="WP_036337406.1">
    <property type="nucleotide sequence ID" value="NZ_JPMX01000077.1"/>
</dbReference>
<dbReference type="GO" id="GO:0008234">
    <property type="term" value="F:cysteine-type peptidase activity"/>
    <property type="evidence" value="ECO:0007669"/>
    <property type="project" value="UniProtKB-KW"/>
</dbReference>
<accession>A0A098Y4M5</accession>
<feature type="coiled-coil region" evidence="5">
    <location>
        <begin position="194"/>
        <end position="256"/>
    </location>
</feature>
<keyword evidence="4" id="KW-0788">Thiol protease</keyword>
<evidence type="ECO:0000256" key="5">
    <source>
        <dbReference type="SAM" id="Coils"/>
    </source>
</evidence>
<reference evidence="9 10" key="1">
    <citation type="submission" date="2014-07" db="EMBL/GenBank/DDBJ databases">
        <title>Biosystematic studies on Modestobacter strains isolated from extreme hyper-arid desert soil and from historic building.</title>
        <authorList>
            <person name="Bukarasam K."/>
            <person name="Bull A."/>
            <person name="Girard G."/>
            <person name="van Wezel G."/>
            <person name="Goodfellow M."/>
        </authorList>
    </citation>
    <scope>NUCLEOTIDE SEQUENCE [LARGE SCALE GENOMIC DNA]</scope>
    <source>
        <strain evidence="9 10">KNN45-2b</strain>
    </source>
</reference>
<dbReference type="PROSITE" id="PS51935">
    <property type="entry name" value="NLPC_P60"/>
    <property type="match status" value="1"/>
</dbReference>
<keyword evidence="10" id="KW-1185">Reference proteome</keyword>
<dbReference type="SUPFAM" id="SSF54001">
    <property type="entry name" value="Cysteine proteinases"/>
    <property type="match status" value="1"/>
</dbReference>
<sequence>MGTEATTQRRTGRRPVRRMAGVVVVATLCLVAAPGTAGATPTNPSDEQIGAARQQQDTAAQQVGALSAELATAQAEVDAARARSAIALDTFQAEQAEYEVAQAAADAAAATADAAATELATARTAIAAFARQSYQQGSTSPTLQALTTADGPAQMLERAALLEAAGAHQGDVVTEVTAAEERARTAETAAHATLAEAVALKQEAEDALAAAEELEAGARAQASGLAARQDTLEQELAQAQQALLGLEGARAAAEQHAAQQAAAAERAAAERAAAERATVERTPAPTRPLVSAPQGGTSAGTGDSSAVETAISAARRHLGTIYSWGGGSLNGPSMGWGVDAGIVGFDCSGLTRYAYAQAGISIPRNSRAQYSALPKVSRSELQRGDLVFWATDTNSPATIHHVAIYLGGGQILEAPQSGSVIRVTSMRWGGFIGGTRPTA</sequence>
<feature type="domain" description="NlpC/P60" evidence="8">
    <location>
        <begin position="304"/>
        <end position="439"/>
    </location>
</feature>
<dbReference type="InterPro" id="IPR038765">
    <property type="entry name" value="Papain-like_cys_pep_sf"/>
</dbReference>
<dbReference type="EMBL" id="JPMX01000077">
    <property type="protein sequence ID" value="KGH45380.1"/>
    <property type="molecule type" value="Genomic_DNA"/>
</dbReference>